<feature type="compositionally biased region" description="Low complexity" evidence="7">
    <location>
        <begin position="204"/>
        <end position="246"/>
    </location>
</feature>
<evidence type="ECO:0000259" key="8">
    <source>
        <dbReference type="PROSITE" id="PS51764"/>
    </source>
</evidence>
<evidence type="ECO:0000256" key="6">
    <source>
        <dbReference type="PROSITE-ProRule" id="PRU01100"/>
    </source>
</evidence>
<dbReference type="EMBL" id="JBCGDC010000028">
    <property type="protein sequence ID" value="MFB6393960.1"/>
    <property type="molecule type" value="Genomic_DNA"/>
</dbReference>
<evidence type="ECO:0000256" key="5">
    <source>
        <dbReference type="ARBA" id="ARBA00023295"/>
    </source>
</evidence>
<gene>
    <name evidence="9" type="ORF">AAFH96_12715</name>
</gene>
<organism evidence="9 10">
    <name type="scientific">Polymorphospora lycopeni</name>
    <dbReference type="NCBI Taxonomy" id="3140240"/>
    <lineage>
        <taxon>Bacteria</taxon>
        <taxon>Bacillati</taxon>
        <taxon>Actinomycetota</taxon>
        <taxon>Actinomycetes</taxon>
        <taxon>Micromonosporales</taxon>
        <taxon>Micromonosporaceae</taxon>
        <taxon>Polymorphospora</taxon>
    </lineage>
</organism>
<evidence type="ECO:0000256" key="3">
    <source>
        <dbReference type="ARBA" id="ARBA00022729"/>
    </source>
</evidence>
<keyword evidence="2" id="KW-0964">Secreted</keyword>
<dbReference type="InterPro" id="IPR022790">
    <property type="entry name" value="GH26_dom"/>
</dbReference>
<feature type="domain" description="GH26" evidence="8">
    <location>
        <begin position="284"/>
        <end position="592"/>
    </location>
</feature>
<protein>
    <submittedName>
        <fullName evidence="9">DNRLRE domain-containing protein</fullName>
    </submittedName>
</protein>
<evidence type="ECO:0000256" key="2">
    <source>
        <dbReference type="ARBA" id="ARBA00022525"/>
    </source>
</evidence>
<dbReference type="RefSeq" id="WP_375734263.1">
    <property type="nucleotide sequence ID" value="NZ_JBCGDC010000028.1"/>
</dbReference>
<dbReference type="NCBIfam" id="NF033679">
    <property type="entry name" value="DNRLRE_dom"/>
    <property type="match status" value="1"/>
</dbReference>
<proteinExistence type="inferred from homology"/>
<dbReference type="Gene3D" id="3.20.20.80">
    <property type="entry name" value="Glycosidases"/>
    <property type="match status" value="1"/>
</dbReference>
<comment type="similarity">
    <text evidence="6">Belongs to the glycosyl hydrolase 26 family.</text>
</comment>
<comment type="caution">
    <text evidence="9">The sequence shown here is derived from an EMBL/GenBank/DDBJ whole genome shotgun (WGS) entry which is preliminary data.</text>
</comment>
<name>A0ABV5CPW5_9ACTN</name>
<evidence type="ECO:0000256" key="4">
    <source>
        <dbReference type="ARBA" id="ARBA00022801"/>
    </source>
</evidence>
<evidence type="ECO:0000256" key="7">
    <source>
        <dbReference type="SAM" id="MobiDB-lite"/>
    </source>
</evidence>
<feature type="compositionally biased region" description="Low complexity" evidence="7">
    <location>
        <begin position="262"/>
        <end position="286"/>
    </location>
</feature>
<feature type="region of interest" description="Disordered" evidence="7">
    <location>
        <begin position="204"/>
        <end position="295"/>
    </location>
</feature>
<feature type="active site" description="Nucleophile" evidence="6">
    <location>
        <position position="533"/>
    </location>
</feature>
<evidence type="ECO:0000313" key="10">
    <source>
        <dbReference type="Proteomes" id="UP001582793"/>
    </source>
</evidence>
<feature type="active site" description="Proton donor" evidence="6">
    <location>
        <position position="414"/>
    </location>
</feature>
<dbReference type="InterPro" id="IPR055372">
    <property type="entry name" value="CBM96"/>
</dbReference>
<dbReference type="PROSITE" id="PS51764">
    <property type="entry name" value="GH26"/>
    <property type="match status" value="1"/>
</dbReference>
<dbReference type="Proteomes" id="UP001582793">
    <property type="component" value="Unassembled WGS sequence"/>
</dbReference>
<keyword evidence="3" id="KW-0732">Signal</keyword>
<evidence type="ECO:0000313" key="9">
    <source>
        <dbReference type="EMBL" id="MFB6393960.1"/>
    </source>
</evidence>
<sequence length="608" mass="64809">MVRRDTLAATGTTVAAIALAVLLGHLGGQVGAAPDQRIPVSDDTYTATDVPTTVSGARSELVAGGTGGAARITYLKFTVGPLRGGREPARAEIRLTSRGTELPGHIELTRVPANTWRESSVTDRSAPRLGSVVATAAPRPADPGVTFDVTDEVRGPGTYSFAVTVPGGDTMARFAAKEGVRPAEALSQPTLWLSWLGARGGRAPGVPTAGAPGAPTAGAPGVPAAAAPGVPGAPTATTTPTATPSGTPTPSPSGTPDPSPTGTPTASPTPTGPGSPTATPGPTAPTTGPPGDPDCAVGAKLVPTCGVLWGVAPGAHTRTPRTTALREFELKTGRPQAIYHAYHRGTEIFPTAEEIAIARDPRNPRLLFLNWKPQGASWARIAAGDPEVDAHLDRLAAHLRTNFPEQFFFTVHHEPEDDVRPEPGSGYTADDYAAMFRYVVTRLRDAGATGIVSTLVHMAYVPWNVQPWFPDLYPGDDVVDWIAWDAYAYSDPGYGYGDFAEMMNRRSDRHPSWPGFYNWAAARYPDKPLMLSEWGVWHSDRNPNHKADFYRSVGDQMRLFPRVKAMVYFDTPRNQQGYDSRVDSSPFALIAYRALGRQAQFQVDVRPR</sequence>
<dbReference type="SUPFAM" id="SSF51445">
    <property type="entry name" value="(Trans)glycosidases"/>
    <property type="match status" value="1"/>
</dbReference>
<comment type="subcellular location">
    <subcellularLocation>
        <location evidence="1">Secreted</location>
    </subcellularLocation>
</comment>
<reference evidence="9 10" key="1">
    <citation type="submission" date="2024-04" db="EMBL/GenBank/DDBJ databases">
        <title>Polymorphospora sp. isolated from Baiyangdian Lake in Xiong'an New Area.</title>
        <authorList>
            <person name="Zhang X."/>
            <person name="Liu J."/>
        </authorList>
    </citation>
    <scope>NUCLEOTIDE SEQUENCE [LARGE SCALE GENOMIC DNA]</scope>
    <source>
        <strain evidence="9 10">2-325</strain>
    </source>
</reference>
<feature type="compositionally biased region" description="Pro residues" evidence="7">
    <location>
        <begin position="247"/>
        <end position="261"/>
    </location>
</feature>
<dbReference type="Pfam" id="PF24517">
    <property type="entry name" value="CBM96"/>
    <property type="match status" value="1"/>
</dbReference>
<accession>A0ABV5CPW5</accession>
<keyword evidence="5 6" id="KW-0326">Glycosidase</keyword>
<keyword evidence="4 6" id="KW-0378">Hydrolase</keyword>
<keyword evidence="10" id="KW-1185">Reference proteome</keyword>
<evidence type="ECO:0000256" key="1">
    <source>
        <dbReference type="ARBA" id="ARBA00004613"/>
    </source>
</evidence>
<dbReference type="InterPro" id="IPR017853">
    <property type="entry name" value="GH"/>
</dbReference>